<dbReference type="Proteomes" id="UP001598448">
    <property type="component" value="Unassembled WGS sequence"/>
</dbReference>
<evidence type="ECO:0000313" key="2">
    <source>
        <dbReference type="Proteomes" id="UP001598448"/>
    </source>
</evidence>
<keyword evidence="2" id="KW-1185">Reference proteome</keyword>
<gene>
    <name evidence="1" type="ORF">ACFWJN_30875</name>
</gene>
<accession>A0ABW6FUG6</accession>
<organism evidence="1 2">
    <name type="scientific">Streptomyces albidochromogenes</name>
    <dbReference type="NCBI Taxonomy" id="329524"/>
    <lineage>
        <taxon>Bacteria</taxon>
        <taxon>Bacillati</taxon>
        <taxon>Actinomycetota</taxon>
        <taxon>Actinomycetes</taxon>
        <taxon>Kitasatosporales</taxon>
        <taxon>Streptomycetaceae</taxon>
        <taxon>Streptomyces</taxon>
    </lineage>
</organism>
<proteinExistence type="predicted"/>
<sequence>MYERTRSEERFVHHLGTHLAIFSADNFLGLDDWQIRLREGGAGYGIHPVRGNTRLRVTAGFESGPPAGG</sequence>
<evidence type="ECO:0000313" key="1">
    <source>
        <dbReference type="EMBL" id="MFD5103342.1"/>
    </source>
</evidence>
<name>A0ABW6FUG6_9ACTN</name>
<reference evidence="1 2" key="1">
    <citation type="submission" date="2024-09" db="EMBL/GenBank/DDBJ databases">
        <title>The Natural Products Discovery Center: Release of the First 8490 Sequenced Strains for Exploring Actinobacteria Biosynthetic Diversity.</title>
        <authorList>
            <person name="Kalkreuter E."/>
            <person name="Kautsar S.A."/>
            <person name="Yang D."/>
            <person name="Bader C.D."/>
            <person name="Teijaro C.N."/>
            <person name="Fluegel L."/>
            <person name="Davis C.M."/>
            <person name="Simpson J.R."/>
            <person name="Lauterbach L."/>
            <person name="Steele A.D."/>
            <person name="Gui C."/>
            <person name="Meng S."/>
            <person name="Li G."/>
            <person name="Viehrig K."/>
            <person name="Ye F."/>
            <person name="Su P."/>
            <person name="Kiefer A.F."/>
            <person name="Nichols A."/>
            <person name="Cepeda A.J."/>
            <person name="Yan W."/>
            <person name="Fan B."/>
            <person name="Jiang Y."/>
            <person name="Adhikari A."/>
            <person name="Zheng C.-J."/>
            <person name="Schuster L."/>
            <person name="Cowan T.M."/>
            <person name="Smanski M.J."/>
            <person name="Chevrette M.G."/>
            <person name="De Carvalho L.P.S."/>
            <person name="Shen B."/>
        </authorList>
    </citation>
    <scope>NUCLEOTIDE SEQUENCE [LARGE SCALE GENOMIC DNA]</scope>
    <source>
        <strain evidence="1 2">NPDC058348</strain>
    </source>
</reference>
<protein>
    <submittedName>
        <fullName evidence="1">Uncharacterized protein</fullName>
    </submittedName>
</protein>
<comment type="caution">
    <text evidence="1">The sequence shown here is derived from an EMBL/GenBank/DDBJ whole genome shotgun (WGS) entry which is preliminary data.</text>
</comment>
<dbReference type="EMBL" id="JBHXIJ010000372">
    <property type="protein sequence ID" value="MFD5103342.1"/>
    <property type="molecule type" value="Genomic_DNA"/>
</dbReference>
<dbReference type="RefSeq" id="WP_386721552.1">
    <property type="nucleotide sequence ID" value="NZ_JBHXIJ010000372.1"/>
</dbReference>